<evidence type="ECO:0000256" key="4">
    <source>
        <dbReference type="ARBA" id="ARBA00023157"/>
    </source>
</evidence>
<dbReference type="Pfam" id="PF00062">
    <property type="entry name" value="Lys"/>
    <property type="match status" value="1"/>
</dbReference>
<gene>
    <name evidence="7" type="ORF">AFUS01_LOCUS38281</name>
</gene>
<evidence type="ECO:0000256" key="3">
    <source>
        <dbReference type="ARBA" id="ARBA00022638"/>
    </source>
</evidence>
<feature type="signal peptide" evidence="6">
    <location>
        <begin position="1"/>
        <end position="16"/>
    </location>
</feature>
<comment type="catalytic activity">
    <reaction evidence="1">
        <text>Hydrolysis of (1-&gt;4)-beta-linkages between N-acetylmuramic acid and N-acetyl-D-glucosamine residues in a peptidoglycan and between N-acetyl-D-glucosamine residues in chitodextrins.</text>
        <dbReference type="EC" id="3.2.1.17"/>
    </reaction>
</comment>
<evidence type="ECO:0000256" key="5">
    <source>
        <dbReference type="ARBA" id="ARBA00023295"/>
    </source>
</evidence>
<evidence type="ECO:0000313" key="7">
    <source>
        <dbReference type="EMBL" id="CAG7828348.1"/>
    </source>
</evidence>
<keyword evidence="6" id="KW-0732">Signal</keyword>
<dbReference type="GO" id="GO:0042742">
    <property type="term" value="P:defense response to bacterium"/>
    <property type="evidence" value="ECO:0007669"/>
    <property type="project" value="UniProtKB-KW"/>
</dbReference>
<keyword evidence="3" id="KW-0081">Bacteriolytic enzyme</keyword>
<protein>
    <recommendedName>
        <fullName evidence="2">lysozyme</fullName>
        <ecNumber evidence="2">3.2.1.17</ecNumber>
    </recommendedName>
</protein>
<keyword evidence="8" id="KW-1185">Reference proteome</keyword>
<dbReference type="PANTHER" id="PTHR11407">
    <property type="entry name" value="LYSOZYME C"/>
    <property type="match status" value="1"/>
</dbReference>
<dbReference type="EC" id="3.2.1.17" evidence="2"/>
<keyword evidence="5" id="KW-0326">Glycosidase</keyword>
<dbReference type="AlphaFoldDB" id="A0A8J2LA87"/>
<sequence>MLFTVVALALVHFCVGKTFTPCEFALELQKLNVSRHEIGDFVCMVRHGTNVGINTRRMVVSPSGNVEMGLFKISTTYWCKDSRNFHNICNLDCEKLVDDDVEDDLACARRAMSDLNKGFRTFDSWTLNCEDRDVDKDISDCGL</sequence>
<evidence type="ECO:0000256" key="1">
    <source>
        <dbReference type="ARBA" id="ARBA00000632"/>
    </source>
</evidence>
<comment type="caution">
    <text evidence="7">The sequence shown here is derived from an EMBL/GenBank/DDBJ whole genome shotgun (WGS) entry which is preliminary data.</text>
</comment>
<organism evidence="7 8">
    <name type="scientific">Allacma fusca</name>
    <dbReference type="NCBI Taxonomy" id="39272"/>
    <lineage>
        <taxon>Eukaryota</taxon>
        <taxon>Metazoa</taxon>
        <taxon>Ecdysozoa</taxon>
        <taxon>Arthropoda</taxon>
        <taxon>Hexapoda</taxon>
        <taxon>Collembola</taxon>
        <taxon>Symphypleona</taxon>
        <taxon>Sminthuridae</taxon>
        <taxon>Allacma</taxon>
    </lineage>
</organism>
<dbReference type="GO" id="GO:0003796">
    <property type="term" value="F:lysozyme activity"/>
    <property type="evidence" value="ECO:0007669"/>
    <property type="project" value="UniProtKB-EC"/>
</dbReference>
<dbReference type="SMART" id="SM00263">
    <property type="entry name" value="LYZ1"/>
    <property type="match status" value="1"/>
</dbReference>
<dbReference type="OrthoDB" id="6692707at2759"/>
<dbReference type="PROSITE" id="PS51348">
    <property type="entry name" value="GLYCOSYL_HYDROL_F22_2"/>
    <property type="match status" value="1"/>
</dbReference>
<keyword evidence="5" id="KW-0378">Hydrolase</keyword>
<dbReference type="PANTHER" id="PTHR11407:SF63">
    <property type="entry name" value="LYSOZYME C"/>
    <property type="match status" value="1"/>
</dbReference>
<dbReference type="EMBL" id="CAJVCH010547203">
    <property type="protein sequence ID" value="CAG7828348.1"/>
    <property type="molecule type" value="Genomic_DNA"/>
</dbReference>
<evidence type="ECO:0000256" key="2">
    <source>
        <dbReference type="ARBA" id="ARBA00012732"/>
    </source>
</evidence>
<dbReference type="Proteomes" id="UP000708208">
    <property type="component" value="Unassembled WGS sequence"/>
</dbReference>
<reference evidence="7" key="1">
    <citation type="submission" date="2021-06" db="EMBL/GenBank/DDBJ databases">
        <authorList>
            <person name="Hodson N. C."/>
            <person name="Mongue J. A."/>
            <person name="Jaron S. K."/>
        </authorList>
    </citation>
    <scope>NUCLEOTIDE SEQUENCE</scope>
</reference>
<keyword evidence="3" id="KW-0929">Antimicrobial</keyword>
<keyword evidence="4" id="KW-1015">Disulfide bond</keyword>
<accession>A0A8J2LA87</accession>
<name>A0A8J2LA87_9HEXA</name>
<evidence type="ECO:0000313" key="8">
    <source>
        <dbReference type="Proteomes" id="UP000708208"/>
    </source>
</evidence>
<dbReference type="InterPro" id="IPR001916">
    <property type="entry name" value="Glyco_hydro_22"/>
</dbReference>
<feature type="chain" id="PRO_5035231505" description="lysozyme" evidence="6">
    <location>
        <begin position="17"/>
        <end position="143"/>
    </location>
</feature>
<proteinExistence type="predicted"/>
<dbReference type="GO" id="GO:0031640">
    <property type="term" value="P:killing of cells of another organism"/>
    <property type="evidence" value="ECO:0007669"/>
    <property type="project" value="UniProtKB-KW"/>
</dbReference>
<evidence type="ECO:0000256" key="6">
    <source>
        <dbReference type="SAM" id="SignalP"/>
    </source>
</evidence>